<dbReference type="Proteomes" id="UP001335737">
    <property type="component" value="Unassembled WGS sequence"/>
</dbReference>
<dbReference type="PROSITE" id="PS51257">
    <property type="entry name" value="PROKAR_LIPOPROTEIN"/>
    <property type="match status" value="1"/>
</dbReference>
<sequence length="151" mass="17081">MSKVSVRVLFFLLTILTVFLTGCSENEWTESNIFVSGSYEMLGEEGQLGFIYDGGDVTRFYPDKVQKYMWHFWGNDEDLEGDLKVVGTHNESGYEINVLEDVTLSTRELNGADASMPSMMSLPKSGMWKLDAYIDDKLHGSVYVQVHEEDG</sequence>
<accession>A0ABU6KHR0</accession>
<dbReference type="EMBL" id="JARZFX010000008">
    <property type="protein sequence ID" value="MEC5424750.1"/>
    <property type="molecule type" value="Genomic_DNA"/>
</dbReference>
<protein>
    <recommendedName>
        <fullName evidence="3">DUF4871 domain-containing protein</fullName>
    </recommendedName>
</protein>
<evidence type="ECO:0000313" key="2">
    <source>
        <dbReference type="Proteomes" id="UP001335737"/>
    </source>
</evidence>
<evidence type="ECO:0000313" key="1">
    <source>
        <dbReference type="EMBL" id="MEC5424750.1"/>
    </source>
</evidence>
<name>A0ABU6KHR0_9BACI</name>
<gene>
    <name evidence="1" type="ORF">QGM71_14785</name>
</gene>
<evidence type="ECO:0008006" key="3">
    <source>
        <dbReference type="Google" id="ProtNLM"/>
    </source>
</evidence>
<keyword evidence="2" id="KW-1185">Reference proteome</keyword>
<comment type="caution">
    <text evidence="1">The sequence shown here is derived from an EMBL/GenBank/DDBJ whole genome shotgun (WGS) entry which is preliminary data.</text>
</comment>
<reference evidence="1 2" key="1">
    <citation type="journal article" date="2024" name="Int. J. Syst. Evol. Microbiol.">
        <title>Virgibacillus tibetensis sp. nov., isolated from salt lake on the Tibetan Plateau of China.</title>
        <authorList>
            <person name="Phurbu D."/>
            <person name="Liu Z.-X."/>
            <person name="Wang R."/>
            <person name="Zheng Y.-Y."/>
            <person name="Liu H.-C."/>
            <person name="Zhou Y.-G."/>
            <person name="Yu Y.-J."/>
            <person name="Li A.-H."/>
        </authorList>
    </citation>
    <scope>NUCLEOTIDE SEQUENCE [LARGE SCALE GENOMIC DNA]</scope>
    <source>
        <strain evidence="1 2">C22-A2</strain>
    </source>
</reference>
<dbReference type="Gene3D" id="2.60.40.3830">
    <property type="match status" value="1"/>
</dbReference>
<dbReference type="RefSeq" id="WP_327608315.1">
    <property type="nucleotide sequence ID" value="NZ_JARZFX010000008.1"/>
</dbReference>
<proteinExistence type="predicted"/>
<organism evidence="1 2">
    <name type="scientific">Virgibacillus tibetensis</name>
    <dbReference type="NCBI Taxonomy" id="3042313"/>
    <lineage>
        <taxon>Bacteria</taxon>
        <taxon>Bacillati</taxon>
        <taxon>Bacillota</taxon>
        <taxon>Bacilli</taxon>
        <taxon>Bacillales</taxon>
        <taxon>Bacillaceae</taxon>
        <taxon>Virgibacillus</taxon>
    </lineage>
</organism>